<evidence type="ECO:0000256" key="12">
    <source>
        <dbReference type="ARBA" id="ARBA00022989"/>
    </source>
</evidence>
<feature type="transmembrane region" description="Helical" evidence="18">
    <location>
        <begin position="200"/>
        <end position="223"/>
    </location>
</feature>
<evidence type="ECO:0000256" key="15">
    <source>
        <dbReference type="ARBA" id="ARBA00023128"/>
    </source>
</evidence>
<keyword evidence="15 18" id="KW-0496">Mitochondrion</keyword>
<evidence type="ECO:0000256" key="6">
    <source>
        <dbReference type="ARBA" id="ARBA00022448"/>
    </source>
</evidence>
<name>A0A3G8FWI8_9HYME</name>
<comment type="catalytic activity">
    <reaction evidence="17 18">
        <text>a ubiquinone + NADH + 5 H(+)(in) = a ubiquinol + NAD(+) + 4 H(+)(out)</text>
        <dbReference type="Rhea" id="RHEA:29091"/>
        <dbReference type="Rhea" id="RHEA-COMP:9565"/>
        <dbReference type="Rhea" id="RHEA-COMP:9566"/>
        <dbReference type="ChEBI" id="CHEBI:15378"/>
        <dbReference type="ChEBI" id="CHEBI:16389"/>
        <dbReference type="ChEBI" id="CHEBI:17976"/>
        <dbReference type="ChEBI" id="CHEBI:57540"/>
        <dbReference type="ChEBI" id="CHEBI:57945"/>
        <dbReference type="EC" id="7.1.1.2"/>
    </reaction>
</comment>
<evidence type="ECO:0000256" key="2">
    <source>
        <dbReference type="ARBA" id="ARBA00004448"/>
    </source>
</evidence>
<evidence type="ECO:0000256" key="9">
    <source>
        <dbReference type="ARBA" id="ARBA00022792"/>
    </source>
</evidence>
<keyword evidence="14 18" id="KW-0830">Ubiquinone</keyword>
<evidence type="ECO:0000256" key="11">
    <source>
        <dbReference type="ARBA" id="ARBA00022982"/>
    </source>
</evidence>
<dbReference type="InterPro" id="IPR003917">
    <property type="entry name" value="NADH_UbQ_OxRdtase_chain2"/>
</dbReference>
<keyword evidence="6" id="KW-0813">Transport</keyword>
<feature type="domain" description="NADH:quinone oxidoreductase/Mrp antiporter transmembrane" evidence="19">
    <location>
        <begin position="30"/>
        <end position="286"/>
    </location>
</feature>
<keyword evidence="12 18" id="KW-1133">Transmembrane helix</keyword>
<evidence type="ECO:0000256" key="16">
    <source>
        <dbReference type="ARBA" id="ARBA00023136"/>
    </source>
</evidence>
<evidence type="ECO:0000256" key="18">
    <source>
        <dbReference type="RuleBase" id="RU003403"/>
    </source>
</evidence>
<feature type="transmembrane region" description="Helical" evidence="18">
    <location>
        <begin position="93"/>
        <end position="119"/>
    </location>
</feature>
<feature type="transmembrane region" description="Helical" evidence="18">
    <location>
        <begin position="64"/>
        <end position="87"/>
    </location>
</feature>
<reference evidence="20" key="1">
    <citation type="journal article" date="2018" name="Int. J. Biol. Macromol.">
        <title>The first mitogenomes of the superfamily Pamphilioidea (Hymenoptera: Symphyta): Mitogenome architecture and phylogenetic inference.</title>
        <authorList>
            <person name="Niu G."/>
            <person name="Korkmaz E.M."/>
            <person name="Dogan O."/>
            <person name="Zhang Y."/>
            <person name="Aydemir M.N."/>
            <person name="Budak M."/>
            <person name="Du S."/>
            <person name="Basibuyuk H.H."/>
            <person name="Wei M."/>
        </authorList>
    </citation>
    <scope>NUCLEOTIDE SEQUENCE</scope>
</reference>
<dbReference type="PANTHER" id="PTHR46552">
    <property type="entry name" value="NADH-UBIQUINONE OXIDOREDUCTASE CHAIN 2"/>
    <property type="match status" value="1"/>
</dbReference>
<geneLocation type="mitochondrion" evidence="20"/>
<evidence type="ECO:0000256" key="3">
    <source>
        <dbReference type="ARBA" id="ARBA00007012"/>
    </source>
</evidence>
<organism evidence="20">
    <name type="scientific">Megalodontes cephalotes</name>
    <dbReference type="NCBI Taxonomy" id="222801"/>
    <lineage>
        <taxon>Eukaryota</taxon>
        <taxon>Metazoa</taxon>
        <taxon>Ecdysozoa</taxon>
        <taxon>Arthropoda</taxon>
        <taxon>Hexapoda</taxon>
        <taxon>Insecta</taxon>
        <taxon>Pterygota</taxon>
        <taxon>Neoptera</taxon>
        <taxon>Endopterygota</taxon>
        <taxon>Hymenoptera</taxon>
        <taxon>Pamphilioidea</taxon>
        <taxon>Megalodontesidae</taxon>
        <taxon>Megalodontes</taxon>
    </lineage>
</organism>
<keyword evidence="11 18" id="KW-0249">Electron transport</keyword>
<feature type="transmembrane region" description="Helical" evidence="18">
    <location>
        <begin position="274"/>
        <end position="295"/>
    </location>
</feature>
<feature type="transmembrane region" description="Helical" evidence="18">
    <location>
        <begin position="315"/>
        <end position="337"/>
    </location>
</feature>
<comment type="subcellular location">
    <subcellularLocation>
        <location evidence="2 18">Mitochondrion inner membrane</location>
        <topology evidence="2 18">Multi-pass membrane protein</topology>
    </subcellularLocation>
</comment>
<keyword evidence="10 18" id="KW-1278">Translocase</keyword>
<keyword evidence="9 18" id="KW-0999">Mitochondrion inner membrane</keyword>
<evidence type="ECO:0000256" key="1">
    <source>
        <dbReference type="ARBA" id="ARBA00003257"/>
    </source>
</evidence>
<keyword evidence="8 18" id="KW-0812">Transmembrane</keyword>
<accession>A0A3G8FWI8</accession>
<proteinExistence type="inferred from homology"/>
<protein>
    <recommendedName>
        <fullName evidence="5 18">NADH-ubiquinone oxidoreductase chain 2</fullName>
        <ecNumber evidence="4 18">7.1.1.2</ecNumber>
    </recommendedName>
</protein>
<dbReference type="PRINTS" id="PR01436">
    <property type="entry name" value="NADHDHGNASE2"/>
</dbReference>
<dbReference type="InterPro" id="IPR050175">
    <property type="entry name" value="Complex_I_Subunit_2"/>
</dbReference>
<evidence type="ECO:0000313" key="20">
    <source>
        <dbReference type="EMBL" id="AZF98997.1"/>
    </source>
</evidence>
<keyword evidence="13 18" id="KW-0520">NAD</keyword>
<evidence type="ECO:0000256" key="4">
    <source>
        <dbReference type="ARBA" id="ARBA00012944"/>
    </source>
</evidence>
<evidence type="ECO:0000256" key="10">
    <source>
        <dbReference type="ARBA" id="ARBA00022967"/>
    </source>
</evidence>
<comment type="similarity">
    <text evidence="3 18">Belongs to the complex I subunit 2 family.</text>
</comment>
<dbReference type="EC" id="7.1.1.2" evidence="4 18"/>
<dbReference type="Pfam" id="PF00361">
    <property type="entry name" value="Proton_antipo_M"/>
    <property type="match status" value="1"/>
</dbReference>
<evidence type="ECO:0000256" key="13">
    <source>
        <dbReference type="ARBA" id="ARBA00023027"/>
    </source>
</evidence>
<gene>
    <name evidence="20" type="primary">ND2</name>
</gene>
<dbReference type="AlphaFoldDB" id="A0A3G8FWI8"/>
<evidence type="ECO:0000256" key="17">
    <source>
        <dbReference type="ARBA" id="ARBA00049551"/>
    </source>
</evidence>
<dbReference type="GO" id="GO:0008137">
    <property type="term" value="F:NADH dehydrogenase (ubiquinone) activity"/>
    <property type="evidence" value="ECO:0007669"/>
    <property type="project" value="UniProtKB-EC"/>
</dbReference>
<evidence type="ECO:0000259" key="19">
    <source>
        <dbReference type="Pfam" id="PF00361"/>
    </source>
</evidence>
<feature type="transmembrane region" description="Helical" evidence="18">
    <location>
        <begin position="243"/>
        <end position="262"/>
    </location>
</feature>
<dbReference type="GO" id="GO:0006120">
    <property type="term" value="P:mitochondrial electron transport, NADH to ubiquinone"/>
    <property type="evidence" value="ECO:0007669"/>
    <property type="project" value="InterPro"/>
</dbReference>
<feature type="transmembrane region" description="Helical" evidence="18">
    <location>
        <begin position="157"/>
        <end position="179"/>
    </location>
</feature>
<comment type="function">
    <text evidence="1">Core subunit of the mitochondrial membrane respiratory chain NADH dehydrogenase (Complex I) that is believed to belong to the minimal assembly required for catalysis. Complex I functions in the transfer of electrons from NADH to the respiratory chain. The immediate electron acceptor for the enzyme is believed to be ubiquinone.</text>
</comment>
<comment type="function">
    <text evidence="18">Core subunit of the mitochondrial membrane respiratory chain NADH dehydrogenase (Complex I) which catalyzes electron transfer from NADH through the respiratory chain, using ubiquinone as an electron acceptor. Essential for the catalytic activity and assembly of complex I.</text>
</comment>
<feature type="transmembrane region" description="Helical" evidence="18">
    <location>
        <begin position="12"/>
        <end position="28"/>
    </location>
</feature>
<keyword evidence="16 18" id="KW-0472">Membrane</keyword>
<dbReference type="InterPro" id="IPR001750">
    <property type="entry name" value="ND/Mrp_TM"/>
</dbReference>
<keyword evidence="7 18" id="KW-0679">Respiratory chain</keyword>
<evidence type="ECO:0000256" key="5">
    <source>
        <dbReference type="ARBA" id="ARBA00021008"/>
    </source>
</evidence>
<dbReference type="PANTHER" id="PTHR46552:SF1">
    <property type="entry name" value="NADH-UBIQUINONE OXIDOREDUCTASE CHAIN 2"/>
    <property type="match status" value="1"/>
</dbReference>
<dbReference type="GO" id="GO:0005743">
    <property type="term" value="C:mitochondrial inner membrane"/>
    <property type="evidence" value="ECO:0007669"/>
    <property type="project" value="UniProtKB-SubCell"/>
</dbReference>
<evidence type="ECO:0000256" key="8">
    <source>
        <dbReference type="ARBA" id="ARBA00022692"/>
    </source>
</evidence>
<evidence type="ECO:0000256" key="7">
    <source>
        <dbReference type="ARBA" id="ARBA00022660"/>
    </source>
</evidence>
<sequence length="338" mass="40926">MINLLIKINTSNFWLFFNLLIFSTLLCISSNSWFFMWMMLEMNMISFIALMNNKSPNIYLSESMIIYFLNQVLASIILLFSLISMNFLYESSLFNFLILSLFNISMMMKMGSIPFHFWILNLINKMMWMDIFMILSWQKLAPMIMLSYYMMYPLLEISILLSLILSILFMMNIQCLKKIMTFSSINNLSWMMMCMKMNNFLWSIYFSIYMIMIFNLSMMFYMYNFNYMNQIFHNFFNMNLNYYLINFLSLGGLPPFLGFFPKWMTIKMMILNKFIMFSIIMIMSSLFLLKIYIQMFLPNIILSKKIKWMKYNFNYFHSSVLSLLTFMSIFFLPILMFF</sequence>
<evidence type="ECO:0000256" key="14">
    <source>
        <dbReference type="ARBA" id="ARBA00023075"/>
    </source>
</evidence>
<dbReference type="EMBL" id="MH577058">
    <property type="protein sequence ID" value="AZF98997.1"/>
    <property type="molecule type" value="Genomic_DNA"/>
</dbReference>